<dbReference type="EC" id="3.1.-.-" evidence="2"/>
<dbReference type="InterPro" id="IPR029052">
    <property type="entry name" value="Metallo-depent_PP-like"/>
</dbReference>
<proteinExistence type="predicted"/>
<evidence type="ECO:0000313" key="3">
    <source>
        <dbReference type="Proteomes" id="UP001596106"/>
    </source>
</evidence>
<dbReference type="InterPro" id="IPR051918">
    <property type="entry name" value="STPP_CPPED1"/>
</dbReference>
<protein>
    <submittedName>
        <fullName evidence="2">Metallophosphoesterase family protein</fullName>
        <ecNumber evidence="2">3.1.-.-</ecNumber>
    </submittedName>
</protein>
<keyword evidence="2" id="KW-0378">Hydrolase</keyword>
<dbReference type="EMBL" id="JBHSMA010000001">
    <property type="protein sequence ID" value="MFC5408109.1"/>
    <property type="molecule type" value="Genomic_DNA"/>
</dbReference>
<dbReference type="PANTHER" id="PTHR43143">
    <property type="entry name" value="METALLOPHOSPHOESTERASE, CALCINEURIN SUPERFAMILY"/>
    <property type="match status" value="1"/>
</dbReference>
<gene>
    <name evidence="2" type="ORF">ACFPMF_02220</name>
</gene>
<evidence type="ECO:0000259" key="1">
    <source>
        <dbReference type="Pfam" id="PF00149"/>
    </source>
</evidence>
<dbReference type="SUPFAM" id="SSF56300">
    <property type="entry name" value="Metallo-dependent phosphatases"/>
    <property type="match status" value="1"/>
</dbReference>
<dbReference type="Proteomes" id="UP001596106">
    <property type="component" value="Unassembled WGS sequence"/>
</dbReference>
<keyword evidence="3" id="KW-1185">Reference proteome</keyword>
<dbReference type="PANTHER" id="PTHR43143:SF1">
    <property type="entry name" value="SERINE_THREONINE-PROTEIN PHOSPHATASE CPPED1"/>
    <property type="match status" value="1"/>
</dbReference>
<dbReference type="Pfam" id="PF00149">
    <property type="entry name" value="Metallophos"/>
    <property type="match status" value="1"/>
</dbReference>
<sequence length="325" mass="36197">MISRRQLLQSGLVLTTLNPGSAQPSENLLQSFSVDQQRVRLYSKSVSQALKLLFVSDTHLWRDDARGASFSAYSGRMAKAYNATKHFLTQETTNPEKEFQAALTLAQKENVDLLALIGDLVSFPSEAAIDWVQQQLKGFPIPYAYTAGNHDWHYEGMEGSLRSLRATWIENRLKPLYQGRNPLVDVQTVKGVQVITLDNSTYEIEEEQLARVEKALATGKPSVLMMHIPLYAPGRSLGYGCGHPQWGWEADKSYSLERRERWPKTGHSTVTNRFYQTVIGAPNLLGIFAGHVHRQGVDAIRGKPQIVSEANATGGHLVIEVLPAV</sequence>
<feature type="domain" description="Calcineurin-like phosphoesterase" evidence="1">
    <location>
        <begin position="51"/>
        <end position="294"/>
    </location>
</feature>
<dbReference type="InterPro" id="IPR004843">
    <property type="entry name" value="Calcineurin-like_PHP"/>
</dbReference>
<organism evidence="2 3">
    <name type="scientific">Larkinella bovis</name>
    <dbReference type="NCBI Taxonomy" id="683041"/>
    <lineage>
        <taxon>Bacteria</taxon>
        <taxon>Pseudomonadati</taxon>
        <taxon>Bacteroidota</taxon>
        <taxon>Cytophagia</taxon>
        <taxon>Cytophagales</taxon>
        <taxon>Spirosomataceae</taxon>
        <taxon>Larkinella</taxon>
    </lineage>
</organism>
<dbReference type="Gene3D" id="3.60.21.10">
    <property type="match status" value="1"/>
</dbReference>
<reference evidence="3" key="1">
    <citation type="journal article" date="2019" name="Int. J. Syst. Evol. Microbiol.">
        <title>The Global Catalogue of Microorganisms (GCM) 10K type strain sequencing project: providing services to taxonomists for standard genome sequencing and annotation.</title>
        <authorList>
            <consortium name="The Broad Institute Genomics Platform"/>
            <consortium name="The Broad Institute Genome Sequencing Center for Infectious Disease"/>
            <person name="Wu L."/>
            <person name="Ma J."/>
        </authorList>
    </citation>
    <scope>NUCLEOTIDE SEQUENCE [LARGE SCALE GENOMIC DNA]</scope>
    <source>
        <strain evidence="3">CCUG 55250</strain>
    </source>
</reference>
<evidence type="ECO:0000313" key="2">
    <source>
        <dbReference type="EMBL" id="MFC5408109.1"/>
    </source>
</evidence>
<accession>A0ABW0I5L3</accession>
<dbReference type="RefSeq" id="WP_379840795.1">
    <property type="nucleotide sequence ID" value="NZ_JBHSMA010000001.1"/>
</dbReference>
<name>A0ABW0I5L3_9BACT</name>
<dbReference type="GO" id="GO:0016787">
    <property type="term" value="F:hydrolase activity"/>
    <property type="evidence" value="ECO:0007669"/>
    <property type="project" value="UniProtKB-KW"/>
</dbReference>
<comment type="caution">
    <text evidence="2">The sequence shown here is derived from an EMBL/GenBank/DDBJ whole genome shotgun (WGS) entry which is preliminary data.</text>
</comment>